<evidence type="ECO:0008006" key="5">
    <source>
        <dbReference type="Google" id="ProtNLM"/>
    </source>
</evidence>
<feature type="compositionally biased region" description="Basic and acidic residues" evidence="1">
    <location>
        <begin position="187"/>
        <end position="200"/>
    </location>
</feature>
<dbReference type="RefSeq" id="XP_068347862.1">
    <property type="nucleotide sequence ID" value="XM_068512429.1"/>
</dbReference>
<dbReference type="Proteomes" id="UP000179807">
    <property type="component" value="Unassembled WGS sequence"/>
</dbReference>
<dbReference type="EMBL" id="MLAK01001294">
    <property type="protein sequence ID" value="OHS94725.1"/>
    <property type="molecule type" value="Genomic_DNA"/>
</dbReference>
<evidence type="ECO:0000256" key="1">
    <source>
        <dbReference type="SAM" id="MobiDB-lite"/>
    </source>
</evidence>
<comment type="caution">
    <text evidence="3">The sequence shown here is derived from an EMBL/GenBank/DDBJ whole genome shotgun (WGS) entry which is preliminary data.</text>
</comment>
<dbReference type="AlphaFoldDB" id="A0A1J4JBB8"/>
<name>A0A1J4JBB8_9EUKA</name>
<sequence>MIFYFTFLCLGKTFKLTKYNFKDRLYGPDAKLSLIKFTSSKKQQNSVIEKKWETLKPFLENLNFLDIYYVSCYELPDVCTLFNIKLAPALSIWNGKDIHNINVDENAEYINKTLNVLLNEPIKYITSIEELHKINRTHKYLLCCNSINNHFFQEYLNFTKNIHYIDEESIKENNEEEEDHEEEEDNNEKVNEKANKKINEEYNEEEDIEEEDNEEEEEDIETVNDDEDDNKNEEENKKSTIERTSMTPKFAYPKSKFKRNDVIYAVMYSTEHTKLSYYYNKIRYSSNTFGTNVSHFIDFWESCENNIFKLSMNLFYQKEKFLLVILPNKYTYHNLPHYSKSLIRTYKSAGEDRFIEVMLNYSYHNVYNNQTKFYIINPIKKCFYDYINTNSQEESITEINNWIENIDNNREKMKCIYFSSIKSDHYFGKKTSSIHPFTRMILYIILVIIIAIFVCVKFDRGNELNDIQLETYKDQVLSK</sequence>
<gene>
    <name evidence="3" type="ORF">TRFO_39073</name>
</gene>
<dbReference type="GeneID" id="94847133"/>
<keyword evidence="2" id="KW-0472">Membrane</keyword>
<reference evidence="3" key="1">
    <citation type="submission" date="2016-10" db="EMBL/GenBank/DDBJ databases">
        <authorList>
            <person name="Benchimol M."/>
            <person name="Almeida L.G."/>
            <person name="Vasconcelos A.T."/>
            <person name="Perreira-Neves A."/>
            <person name="Rosa I.A."/>
            <person name="Tasca T."/>
            <person name="Bogo M.R."/>
            <person name="de Souza W."/>
        </authorList>
    </citation>
    <scope>NUCLEOTIDE SEQUENCE [LARGE SCALE GENOMIC DNA]</scope>
    <source>
        <strain evidence="3">K</strain>
    </source>
</reference>
<feature type="region of interest" description="Disordered" evidence="1">
    <location>
        <begin position="171"/>
        <end position="244"/>
    </location>
</feature>
<feature type="compositionally biased region" description="Acidic residues" evidence="1">
    <location>
        <begin position="201"/>
        <end position="232"/>
    </location>
</feature>
<organism evidence="3 4">
    <name type="scientific">Tritrichomonas foetus</name>
    <dbReference type="NCBI Taxonomy" id="1144522"/>
    <lineage>
        <taxon>Eukaryota</taxon>
        <taxon>Metamonada</taxon>
        <taxon>Parabasalia</taxon>
        <taxon>Tritrichomonadida</taxon>
        <taxon>Tritrichomonadidae</taxon>
        <taxon>Tritrichomonas</taxon>
    </lineage>
</organism>
<dbReference type="VEuPathDB" id="TrichDB:TRFO_39073"/>
<accession>A0A1J4JBB8</accession>
<feature type="transmembrane region" description="Helical" evidence="2">
    <location>
        <begin position="440"/>
        <end position="458"/>
    </location>
</feature>
<keyword evidence="2" id="KW-0812">Transmembrane</keyword>
<evidence type="ECO:0000313" key="3">
    <source>
        <dbReference type="EMBL" id="OHS94725.1"/>
    </source>
</evidence>
<evidence type="ECO:0000256" key="2">
    <source>
        <dbReference type="SAM" id="Phobius"/>
    </source>
</evidence>
<evidence type="ECO:0000313" key="4">
    <source>
        <dbReference type="Proteomes" id="UP000179807"/>
    </source>
</evidence>
<feature type="compositionally biased region" description="Acidic residues" evidence="1">
    <location>
        <begin position="174"/>
        <end position="186"/>
    </location>
</feature>
<keyword evidence="2" id="KW-1133">Transmembrane helix</keyword>
<protein>
    <recommendedName>
        <fullName evidence="5">Thioredoxin domain-containing protein</fullName>
    </recommendedName>
</protein>
<proteinExistence type="predicted"/>
<keyword evidence="4" id="KW-1185">Reference proteome</keyword>